<dbReference type="Proteomes" id="UP001609821">
    <property type="component" value="Unassembled WGS sequence"/>
</dbReference>
<keyword evidence="6" id="KW-1185">Reference proteome</keyword>
<dbReference type="PANTHER" id="PTHR30204:SF94">
    <property type="entry name" value="HEAVY METAL-DEPENDENT TRANSCRIPTIONAL REGULATOR HI_0293-RELATED"/>
    <property type="match status" value="1"/>
</dbReference>
<dbReference type="SUPFAM" id="SSF46955">
    <property type="entry name" value="Putative DNA-binding domain"/>
    <property type="match status" value="1"/>
</dbReference>
<keyword evidence="1" id="KW-0805">Transcription regulation</keyword>
<protein>
    <submittedName>
        <fullName evidence="5">MerR family transcriptional regulator</fullName>
    </submittedName>
</protein>
<organism evidence="5 6">
    <name type="scientific">Pseudomonas kulmbachensis</name>
    <dbReference type="NCBI Taxonomy" id="3043408"/>
    <lineage>
        <taxon>Bacteria</taxon>
        <taxon>Pseudomonadati</taxon>
        <taxon>Pseudomonadota</taxon>
        <taxon>Gammaproteobacteria</taxon>
        <taxon>Pseudomonadales</taxon>
        <taxon>Pseudomonadaceae</taxon>
        <taxon>Pseudomonas</taxon>
    </lineage>
</organism>
<dbReference type="PROSITE" id="PS50937">
    <property type="entry name" value="HTH_MERR_2"/>
    <property type="match status" value="1"/>
</dbReference>
<feature type="domain" description="HTH merR-type" evidence="4">
    <location>
        <begin position="1"/>
        <end position="68"/>
    </location>
</feature>
<evidence type="ECO:0000259" key="4">
    <source>
        <dbReference type="PROSITE" id="PS50937"/>
    </source>
</evidence>
<dbReference type="PRINTS" id="PR00040">
    <property type="entry name" value="HTHMERR"/>
</dbReference>
<accession>A0ABW7M8I3</accession>
<keyword evidence="2" id="KW-0238">DNA-binding</keyword>
<evidence type="ECO:0000313" key="6">
    <source>
        <dbReference type="Proteomes" id="UP001609821"/>
    </source>
</evidence>
<sequence length="122" mass="13394">MKIGQIAGLTGTSPDALRFYEEKGLIGSTRSANGYRCYTPETVQLVGYIKMAQQLGFSLAEIGENLPMLWTATEEPVALLAEIFAQKLQILDQRIAQMQQLRSVLAERAKQVCPLALAKAAH</sequence>
<evidence type="ECO:0000256" key="2">
    <source>
        <dbReference type="ARBA" id="ARBA00023125"/>
    </source>
</evidence>
<keyword evidence="3" id="KW-0804">Transcription</keyword>
<dbReference type="InterPro" id="IPR047057">
    <property type="entry name" value="MerR_fam"/>
</dbReference>
<name>A0ABW7M8I3_9PSED</name>
<evidence type="ECO:0000256" key="1">
    <source>
        <dbReference type="ARBA" id="ARBA00023015"/>
    </source>
</evidence>
<dbReference type="Gene3D" id="1.10.1660.10">
    <property type="match status" value="1"/>
</dbReference>
<dbReference type="InterPro" id="IPR000551">
    <property type="entry name" value="MerR-type_HTH_dom"/>
</dbReference>
<dbReference type="EMBL" id="JBINXB010000049">
    <property type="protein sequence ID" value="MFH6568668.1"/>
    <property type="molecule type" value="Genomic_DNA"/>
</dbReference>
<gene>
    <name evidence="5" type="ORF">ACHMWK_22180</name>
</gene>
<dbReference type="SMART" id="SM00422">
    <property type="entry name" value="HTH_MERR"/>
    <property type="match status" value="1"/>
</dbReference>
<dbReference type="InterPro" id="IPR009061">
    <property type="entry name" value="DNA-bd_dom_put_sf"/>
</dbReference>
<comment type="caution">
    <text evidence="5">The sequence shown here is derived from an EMBL/GenBank/DDBJ whole genome shotgun (WGS) entry which is preliminary data.</text>
</comment>
<evidence type="ECO:0000313" key="5">
    <source>
        <dbReference type="EMBL" id="MFH6568668.1"/>
    </source>
</evidence>
<dbReference type="Pfam" id="PF13411">
    <property type="entry name" value="MerR_1"/>
    <property type="match status" value="1"/>
</dbReference>
<reference evidence="5 6" key="1">
    <citation type="submission" date="2024-10" db="EMBL/GenBank/DDBJ databases">
        <title>Aeromonas and Pseudomonas from the Cagarras Archipelago, Rio de Janeiro, Brazil.</title>
        <authorList>
            <person name="Canellas A.L.B."/>
            <person name="Laport M.S."/>
        </authorList>
    </citation>
    <scope>NUCLEOTIDE SEQUENCE [LARGE SCALE GENOMIC DNA]</scope>
    <source>
        <strain evidence="5 6">CPF-4</strain>
    </source>
</reference>
<dbReference type="PANTHER" id="PTHR30204">
    <property type="entry name" value="REDOX-CYCLING DRUG-SENSING TRANSCRIPTIONAL ACTIVATOR SOXR"/>
    <property type="match status" value="1"/>
</dbReference>
<proteinExistence type="predicted"/>
<evidence type="ECO:0000256" key="3">
    <source>
        <dbReference type="ARBA" id="ARBA00023163"/>
    </source>
</evidence>
<dbReference type="RefSeq" id="WP_395247595.1">
    <property type="nucleotide sequence ID" value="NZ_JBINXA010000018.1"/>
</dbReference>